<evidence type="ECO:0000313" key="4">
    <source>
        <dbReference type="Proteomes" id="UP000503447"/>
    </source>
</evidence>
<gene>
    <name evidence="3" type="ORF">FTUN_3077</name>
</gene>
<keyword evidence="1" id="KW-1133">Transmembrane helix</keyword>
<dbReference type="EMBL" id="CP053452">
    <property type="protein sequence ID" value="QJW95528.1"/>
    <property type="molecule type" value="Genomic_DNA"/>
</dbReference>
<feature type="transmembrane region" description="Helical" evidence="1">
    <location>
        <begin position="12"/>
        <end position="34"/>
    </location>
</feature>
<dbReference type="RefSeq" id="WP_171471294.1">
    <property type="nucleotide sequence ID" value="NZ_CP053452.2"/>
</dbReference>
<accession>A0A6M5YNK5</accession>
<protein>
    <recommendedName>
        <fullName evidence="2">DUF1559 domain-containing protein</fullName>
    </recommendedName>
</protein>
<dbReference type="Pfam" id="PF07963">
    <property type="entry name" value="N_methyl"/>
    <property type="match status" value="1"/>
</dbReference>
<keyword evidence="1" id="KW-0812">Transmembrane</keyword>
<proteinExistence type="predicted"/>
<organism evidence="3 4">
    <name type="scientific">Frigoriglobus tundricola</name>
    <dbReference type="NCBI Taxonomy" id="2774151"/>
    <lineage>
        <taxon>Bacteria</taxon>
        <taxon>Pseudomonadati</taxon>
        <taxon>Planctomycetota</taxon>
        <taxon>Planctomycetia</taxon>
        <taxon>Gemmatales</taxon>
        <taxon>Gemmataceae</taxon>
        <taxon>Frigoriglobus</taxon>
    </lineage>
</organism>
<evidence type="ECO:0000256" key="1">
    <source>
        <dbReference type="SAM" id="Phobius"/>
    </source>
</evidence>
<sequence length="304" mass="32031">MAQSRLFRSAFTLIELLVVIAIIAVLIGLLLPAVQKVREAAARMKCQNNLKQIGLACHAYHDANSTFPVGYSTGSAVPDTSWGWATSILPYAEQGNLFNALNPLNRTLQAAATDTAVGQPALQTRVSIYVCPSDTNPAGNVNDNRRFTGLGVASPGLSLSISNYVGNNGQNAAGIFTTTPVRITDITDGTSNTFLAGERRSNASNYAAVWAGKDDTQGSYAGSEAVVGYTLYQMQTGDTGTGTANPDLAFASNHTGGANFVLCDGSVRFVSQTISYKFETAPPYSATYSMLGDRNDGGVLGSDW</sequence>
<dbReference type="Proteomes" id="UP000503447">
    <property type="component" value="Chromosome"/>
</dbReference>
<dbReference type="PANTHER" id="PTHR30093">
    <property type="entry name" value="GENERAL SECRETION PATHWAY PROTEIN G"/>
    <property type="match status" value="1"/>
</dbReference>
<dbReference type="Pfam" id="PF07596">
    <property type="entry name" value="SBP_bac_10"/>
    <property type="match status" value="1"/>
</dbReference>
<dbReference type="InterPro" id="IPR027558">
    <property type="entry name" value="Pre_pil_HX9DG_C"/>
</dbReference>
<evidence type="ECO:0000313" key="3">
    <source>
        <dbReference type="EMBL" id="QJW95528.1"/>
    </source>
</evidence>
<dbReference type="KEGG" id="ftj:FTUN_3077"/>
<reference evidence="4" key="1">
    <citation type="submission" date="2020-05" db="EMBL/GenBank/DDBJ databases">
        <title>Frigoriglobus tundricola gen. nov., sp. nov., a psychrotolerant cellulolytic planctomycete of the family Gemmataceae with two divergent copies of 16S rRNA gene.</title>
        <authorList>
            <person name="Kulichevskaya I.S."/>
            <person name="Ivanova A.A."/>
            <person name="Naumoff D.G."/>
            <person name="Beletsky A.V."/>
            <person name="Rijpstra W.I.C."/>
            <person name="Sinninghe Damste J.S."/>
            <person name="Mardanov A.V."/>
            <person name="Ravin N.V."/>
            <person name="Dedysh S.N."/>
        </authorList>
    </citation>
    <scope>NUCLEOTIDE SEQUENCE [LARGE SCALE GENOMIC DNA]</scope>
    <source>
        <strain evidence="4">PL17</strain>
    </source>
</reference>
<dbReference type="InterPro" id="IPR011453">
    <property type="entry name" value="DUF1559"/>
</dbReference>
<dbReference type="NCBIfam" id="TIGR04294">
    <property type="entry name" value="pre_pil_HX9DG"/>
    <property type="match status" value="1"/>
</dbReference>
<dbReference type="AlphaFoldDB" id="A0A6M5YNK5"/>
<dbReference type="PANTHER" id="PTHR30093:SF2">
    <property type="entry name" value="TYPE II SECRETION SYSTEM PROTEIN H"/>
    <property type="match status" value="1"/>
</dbReference>
<dbReference type="InterPro" id="IPR012902">
    <property type="entry name" value="N_methyl_site"/>
</dbReference>
<dbReference type="NCBIfam" id="TIGR02532">
    <property type="entry name" value="IV_pilin_GFxxxE"/>
    <property type="match status" value="1"/>
</dbReference>
<dbReference type="InterPro" id="IPR045584">
    <property type="entry name" value="Pilin-like"/>
</dbReference>
<name>A0A6M5YNK5_9BACT</name>
<keyword evidence="1" id="KW-0472">Membrane</keyword>
<dbReference type="SUPFAM" id="SSF54523">
    <property type="entry name" value="Pili subunits"/>
    <property type="match status" value="1"/>
</dbReference>
<keyword evidence="4" id="KW-1185">Reference proteome</keyword>
<evidence type="ECO:0000259" key="2">
    <source>
        <dbReference type="Pfam" id="PF07596"/>
    </source>
</evidence>
<dbReference type="Gene3D" id="3.30.700.10">
    <property type="entry name" value="Glycoprotein, Type 4 Pilin"/>
    <property type="match status" value="1"/>
</dbReference>
<feature type="domain" description="DUF1559" evidence="2">
    <location>
        <begin position="35"/>
        <end position="274"/>
    </location>
</feature>